<keyword evidence="6" id="KW-1185">Reference proteome</keyword>
<name>A0A8T1VEH6_9STRA</name>
<sequence length="256" mass="27555">MKSFAPSSAITLAALVGCVNAHGYISKPKASYKPNTIYTTYNGLTGPSVNKGFNGGIYNHEPENNAKQFTAHWKATGYKSLRDMVDPISPGCGNSLDTANPIDVSGYKEMWWQNDEYKEGFLASHHGPCEGWIDDTMVFHYDDCVAKFPSYPAKIPTDYSSCKGGKCLFTFYWLALHSPQWQIYKQCVPISNGGSGEVGGEASSSAQTPEATTAAPPTADFTQVDATTAPAVTPAAVTSTDASNSATDSCKRRMRS</sequence>
<dbReference type="AlphaFoldDB" id="A0A8T1VEH6"/>
<evidence type="ECO:0000256" key="1">
    <source>
        <dbReference type="ARBA" id="ARBA00001973"/>
    </source>
</evidence>
<dbReference type="PANTHER" id="PTHR36575:SF2">
    <property type="entry name" value="CHITIN-BINDING TYPE-4 DOMAIN-CONTAINING PROTEIN-RELATED"/>
    <property type="match status" value="1"/>
</dbReference>
<evidence type="ECO:0000256" key="4">
    <source>
        <dbReference type="SAM" id="SignalP"/>
    </source>
</evidence>
<keyword evidence="4" id="KW-0732">Signal</keyword>
<feature type="chain" id="PRO_5035718607" evidence="4">
    <location>
        <begin position="22"/>
        <end position="256"/>
    </location>
</feature>
<dbReference type="EMBL" id="JAGDFM010000411">
    <property type="protein sequence ID" value="KAG7378593.1"/>
    <property type="molecule type" value="Genomic_DNA"/>
</dbReference>
<evidence type="ECO:0000313" key="6">
    <source>
        <dbReference type="Proteomes" id="UP000694044"/>
    </source>
</evidence>
<evidence type="ECO:0000256" key="2">
    <source>
        <dbReference type="ARBA" id="ARBA00023008"/>
    </source>
</evidence>
<accession>A0A8T1VEH6</accession>
<dbReference type="OrthoDB" id="162741at2759"/>
<dbReference type="PANTHER" id="PTHR36575">
    <property type="entry name" value="BINDING PROTEIN, PUTATIVE (AFU_ORTHOLOGUE AFUA_1G14430)-RELATED"/>
    <property type="match status" value="1"/>
</dbReference>
<dbReference type="InterPro" id="IPR052282">
    <property type="entry name" value="Starch-active_LPMO"/>
</dbReference>
<evidence type="ECO:0000256" key="3">
    <source>
        <dbReference type="SAM" id="MobiDB-lite"/>
    </source>
</evidence>
<organism evidence="5 6">
    <name type="scientific">Phytophthora pseudosyringae</name>
    <dbReference type="NCBI Taxonomy" id="221518"/>
    <lineage>
        <taxon>Eukaryota</taxon>
        <taxon>Sar</taxon>
        <taxon>Stramenopiles</taxon>
        <taxon>Oomycota</taxon>
        <taxon>Peronosporomycetes</taxon>
        <taxon>Peronosporales</taxon>
        <taxon>Peronosporaceae</taxon>
        <taxon>Phytophthora</taxon>
    </lineage>
</organism>
<protein>
    <submittedName>
        <fullName evidence="5">Uncharacterized protein</fullName>
    </submittedName>
</protein>
<dbReference type="Proteomes" id="UP000694044">
    <property type="component" value="Unassembled WGS sequence"/>
</dbReference>
<evidence type="ECO:0000313" key="5">
    <source>
        <dbReference type="EMBL" id="KAG7378593.1"/>
    </source>
</evidence>
<feature type="signal peptide" evidence="4">
    <location>
        <begin position="1"/>
        <end position="21"/>
    </location>
</feature>
<feature type="compositionally biased region" description="Low complexity" evidence="3">
    <location>
        <begin position="200"/>
        <end position="248"/>
    </location>
</feature>
<comment type="caution">
    <text evidence="5">The sequence shown here is derived from an EMBL/GenBank/DDBJ whole genome shotgun (WGS) entry which is preliminary data.</text>
</comment>
<dbReference type="PROSITE" id="PS51257">
    <property type="entry name" value="PROKAR_LIPOPROTEIN"/>
    <property type="match status" value="1"/>
</dbReference>
<keyword evidence="2" id="KW-0186">Copper</keyword>
<reference evidence="5" key="1">
    <citation type="submission" date="2021-02" db="EMBL/GenBank/DDBJ databases">
        <authorList>
            <person name="Palmer J.M."/>
        </authorList>
    </citation>
    <scope>NUCLEOTIDE SEQUENCE</scope>
    <source>
        <strain evidence="5">SCRP734</strain>
    </source>
</reference>
<feature type="region of interest" description="Disordered" evidence="3">
    <location>
        <begin position="195"/>
        <end position="256"/>
    </location>
</feature>
<gene>
    <name evidence="5" type="ORF">PHYPSEUDO_009901</name>
</gene>
<comment type="cofactor">
    <cofactor evidence="1">
        <name>Cu(2+)</name>
        <dbReference type="ChEBI" id="CHEBI:29036"/>
    </cofactor>
</comment>
<proteinExistence type="predicted"/>